<dbReference type="GeneID" id="14910573"/>
<protein>
    <submittedName>
        <fullName evidence="1">Uncharacterized protein</fullName>
    </submittedName>
</protein>
<organism evidence="1 2">
    <name type="scientific">Ichthyophthirius multifiliis</name>
    <name type="common">White spot disease agent</name>
    <name type="synonym">Ich</name>
    <dbReference type="NCBI Taxonomy" id="5932"/>
    <lineage>
        <taxon>Eukaryota</taxon>
        <taxon>Sar</taxon>
        <taxon>Alveolata</taxon>
        <taxon>Ciliophora</taxon>
        <taxon>Intramacronucleata</taxon>
        <taxon>Oligohymenophorea</taxon>
        <taxon>Hymenostomatida</taxon>
        <taxon>Ophryoglenina</taxon>
        <taxon>Ichthyophthirius</taxon>
    </lineage>
</organism>
<evidence type="ECO:0000313" key="2">
    <source>
        <dbReference type="Proteomes" id="UP000008983"/>
    </source>
</evidence>
<dbReference type="AlphaFoldDB" id="G0QK73"/>
<dbReference type="EMBL" id="GL983134">
    <property type="protein sequence ID" value="EGR34381.1"/>
    <property type="molecule type" value="Genomic_DNA"/>
</dbReference>
<dbReference type="RefSeq" id="XP_004039685.1">
    <property type="nucleotide sequence ID" value="XM_004039637.1"/>
</dbReference>
<name>G0QK73_ICHMU</name>
<keyword evidence="2" id="KW-1185">Reference proteome</keyword>
<evidence type="ECO:0000313" key="1">
    <source>
        <dbReference type="EMBL" id="EGR34381.1"/>
    </source>
</evidence>
<dbReference type="InParanoid" id="G0QK73"/>
<reference evidence="1 2" key="1">
    <citation type="submission" date="2011-07" db="EMBL/GenBank/DDBJ databases">
        <authorList>
            <person name="Coyne R."/>
            <person name="Brami D."/>
            <person name="Johnson J."/>
            <person name="Hostetler J."/>
            <person name="Hannick L."/>
            <person name="Clark T."/>
            <person name="Cassidy-Hanley D."/>
            <person name="Inman J."/>
        </authorList>
    </citation>
    <scope>NUCLEOTIDE SEQUENCE [LARGE SCALE GENOMIC DNA]</scope>
    <source>
        <strain evidence="1 2">G5</strain>
    </source>
</reference>
<sequence length="224" mass="27239">MNKKYFLKVQLEINFILFQKGQQEFLLVQNMNLNIIRVKMLSNLQKQQKVGIVLVNFLQYIILQDWLPFELFHNAIFVYFKRQILKIFQDGKKRIVQQKKQIILVRFHSFKDVVLIYQEIFTQMHFEQINLKMKLFFMKMMILMLFIQYNKEKYVLLKISHILKMKINKIKINNIQIIFLIKNKLKKNCIYQAHPKCLGKQIFQIIKKELLVYAVSLLNVKFQC</sequence>
<gene>
    <name evidence="1" type="ORF">IMG5_013820</name>
</gene>
<proteinExistence type="predicted"/>
<accession>G0QK73</accession>
<dbReference type="Proteomes" id="UP000008983">
    <property type="component" value="Unassembled WGS sequence"/>
</dbReference>